<keyword evidence="4 5" id="KW-0408">Iron</keyword>
<dbReference type="InterPro" id="IPR001519">
    <property type="entry name" value="Ferritin"/>
</dbReference>
<dbReference type="SUPFAM" id="SSF47240">
    <property type="entry name" value="Ferritin-like"/>
    <property type="match status" value="1"/>
</dbReference>
<dbReference type="InterPro" id="IPR009040">
    <property type="entry name" value="Ferritin-like_diiron"/>
</dbReference>
<dbReference type="Gene3D" id="1.20.1260.10">
    <property type="match status" value="1"/>
</dbReference>
<dbReference type="GO" id="GO:0006879">
    <property type="term" value="P:intracellular iron ion homeostasis"/>
    <property type="evidence" value="ECO:0007669"/>
    <property type="project" value="UniProtKB-KW"/>
</dbReference>
<dbReference type="Pfam" id="PF00210">
    <property type="entry name" value="Ferritin"/>
    <property type="match status" value="1"/>
</dbReference>
<keyword evidence="2 5" id="KW-0479">Metal-binding</keyword>
<keyword evidence="3" id="KW-0560">Oxidoreductase</keyword>
<dbReference type="OrthoDB" id="9801481at2"/>
<dbReference type="PANTHER" id="PTHR11431:SF127">
    <property type="entry name" value="BACTERIAL NON-HEME FERRITIN"/>
    <property type="match status" value="1"/>
</dbReference>
<evidence type="ECO:0000259" key="7">
    <source>
        <dbReference type="PROSITE" id="PS50905"/>
    </source>
</evidence>
<feature type="binding site" evidence="5">
    <location>
        <position position="51"/>
    </location>
    <ligand>
        <name>Fe cation</name>
        <dbReference type="ChEBI" id="CHEBI:24875"/>
        <label>1</label>
    </ligand>
</feature>
<feature type="binding site" evidence="5">
    <location>
        <position position="95"/>
    </location>
    <ligand>
        <name>Fe cation</name>
        <dbReference type="ChEBI" id="CHEBI:24875"/>
        <label>1</label>
    </ligand>
</feature>
<dbReference type="RefSeq" id="WP_123048738.1">
    <property type="nucleotide sequence ID" value="NZ_PTJO01000006.1"/>
</dbReference>
<keyword evidence="9" id="KW-1185">Reference proteome</keyword>
<feature type="domain" description="Ferritin-like diiron" evidence="7">
    <location>
        <begin position="1"/>
        <end position="146"/>
    </location>
</feature>
<dbReference type="PANTHER" id="PTHR11431">
    <property type="entry name" value="FERRITIN"/>
    <property type="match status" value="1"/>
</dbReference>
<dbReference type="InterPro" id="IPR012347">
    <property type="entry name" value="Ferritin-like"/>
</dbReference>
<dbReference type="AlphaFoldDB" id="A0A3M8K6G0"/>
<organism evidence="8 9">
    <name type="scientific">Corynebacterium alimapuense</name>
    <dbReference type="NCBI Taxonomy" id="1576874"/>
    <lineage>
        <taxon>Bacteria</taxon>
        <taxon>Bacillati</taxon>
        <taxon>Actinomycetota</taxon>
        <taxon>Actinomycetes</taxon>
        <taxon>Mycobacteriales</taxon>
        <taxon>Corynebacteriaceae</taxon>
        <taxon>Corynebacterium</taxon>
    </lineage>
</organism>
<feature type="binding site" evidence="5">
    <location>
        <position position="18"/>
    </location>
    <ligand>
        <name>Fe cation</name>
        <dbReference type="ChEBI" id="CHEBI:24875"/>
        <label>1</label>
    </ligand>
</feature>
<evidence type="ECO:0000256" key="5">
    <source>
        <dbReference type="PIRSR" id="PIRSR601519-1"/>
    </source>
</evidence>
<evidence type="ECO:0000256" key="3">
    <source>
        <dbReference type="ARBA" id="ARBA00023002"/>
    </source>
</evidence>
<proteinExistence type="predicted"/>
<name>A0A3M8K6G0_9CORY</name>
<dbReference type="Proteomes" id="UP000266975">
    <property type="component" value="Unassembled WGS sequence"/>
</dbReference>
<gene>
    <name evidence="8" type="ORF">C5L39_09860</name>
</gene>
<accession>A0A3M8K6G0</accession>
<dbReference type="InterPro" id="IPR008331">
    <property type="entry name" value="Ferritin_DPS_dom"/>
</dbReference>
<reference evidence="8 9" key="1">
    <citation type="submission" date="2018-02" db="EMBL/GenBank/DDBJ databases">
        <title>Corynebacterium alimpuense sp. nov., a marine obligate actinomycete isolated from sediments of Valparaiso bay, Chile.</title>
        <authorList>
            <person name="Claverias F."/>
            <person name="Gonzales-Siles L."/>
            <person name="Salva-Serra F."/>
            <person name="Inganaes E."/>
            <person name="Molin K."/>
            <person name="Cumsille A."/>
            <person name="Undabarrena A."/>
            <person name="Couve E."/>
            <person name="Moore E.R.B."/>
            <person name="Gomila M."/>
            <person name="Camara B."/>
        </authorList>
    </citation>
    <scope>NUCLEOTIDE SEQUENCE [LARGE SCALE GENOMIC DNA]</scope>
    <source>
        <strain evidence="8 9">CCUG 69366</strain>
    </source>
</reference>
<feature type="binding site" evidence="5">
    <location>
        <position position="128"/>
    </location>
    <ligand>
        <name>Fe cation</name>
        <dbReference type="ChEBI" id="CHEBI:24875"/>
        <label>1</label>
    </ligand>
</feature>
<dbReference type="GO" id="GO:0008199">
    <property type="term" value="F:ferric iron binding"/>
    <property type="evidence" value="ECO:0007669"/>
    <property type="project" value="InterPro"/>
</dbReference>
<dbReference type="GO" id="GO:0008198">
    <property type="term" value="F:ferrous iron binding"/>
    <property type="evidence" value="ECO:0007669"/>
    <property type="project" value="TreeGrafter"/>
</dbReference>
<evidence type="ECO:0000256" key="2">
    <source>
        <dbReference type="ARBA" id="ARBA00022723"/>
    </source>
</evidence>
<keyword evidence="1 6" id="KW-0409">Iron storage</keyword>
<dbReference type="InterPro" id="IPR009078">
    <property type="entry name" value="Ferritin-like_SF"/>
</dbReference>
<dbReference type="EMBL" id="PTJO01000006">
    <property type="protein sequence ID" value="RNE48162.1"/>
    <property type="molecule type" value="Genomic_DNA"/>
</dbReference>
<evidence type="ECO:0000256" key="6">
    <source>
        <dbReference type="RuleBase" id="RU361145"/>
    </source>
</evidence>
<evidence type="ECO:0000313" key="9">
    <source>
        <dbReference type="Proteomes" id="UP000266975"/>
    </source>
</evidence>
<evidence type="ECO:0000313" key="8">
    <source>
        <dbReference type="EMBL" id="RNE48162.1"/>
    </source>
</evidence>
<protein>
    <recommendedName>
        <fullName evidence="6">Ferritin</fullName>
    </recommendedName>
</protein>
<dbReference type="GO" id="GO:0004322">
    <property type="term" value="F:ferroxidase activity"/>
    <property type="evidence" value="ECO:0007669"/>
    <property type="project" value="TreeGrafter"/>
</dbReference>
<feature type="binding site" evidence="5">
    <location>
        <position position="54"/>
    </location>
    <ligand>
        <name>Fe cation</name>
        <dbReference type="ChEBI" id="CHEBI:24875"/>
        <label>1</label>
    </ligand>
</feature>
<dbReference type="GO" id="GO:0006826">
    <property type="term" value="P:iron ion transport"/>
    <property type="evidence" value="ECO:0007669"/>
    <property type="project" value="InterPro"/>
</dbReference>
<dbReference type="PROSITE" id="PS50905">
    <property type="entry name" value="FERRITIN_LIKE"/>
    <property type="match status" value="1"/>
</dbReference>
<evidence type="ECO:0000256" key="1">
    <source>
        <dbReference type="ARBA" id="ARBA00022434"/>
    </source>
</evidence>
<dbReference type="GO" id="GO:0005829">
    <property type="term" value="C:cytosol"/>
    <property type="evidence" value="ECO:0007669"/>
    <property type="project" value="TreeGrafter"/>
</dbReference>
<dbReference type="CDD" id="cd01055">
    <property type="entry name" value="Nonheme_Ferritin"/>
    <property type="match status" value="1"/>
</dbReference>
<evidence type="ECO:0000256" key="4">
    <source>
        <dbReference type="ARBA" id="ARBA00023004"/>
    </source>
</evidence>
<comment type="caution">
    <text evidence="8">The sequence shown here is derived from an EMBL/GenBank/DDBJ whole genome shotgun (WGS) entry which is preliminary data.</text>
</comment>
<sequence length="170" mass="18970">MNMDPRLQEALNDQVTAEYTASLIYSQISYDLSKMSFSGMSAWMSAQADEERLHAGKFSDHLLARNTSVKLSSITLPDLEITSALEAFTIAYAHEKKVSEMIRNLARVADDVRDFDSRTLINWFLQEQIEEEDTVSGIVDQLRMVGDDGAGQLRIDARLGAERGQAPPAQ</sequence>
<dbReference type="InterPro" id="IPR041719">
    <property type="entry name" value="Ferritin_prok"/>
</dbReference>